<sequence>MAQGGYTYIMTNKPGGVLYIGVTTDLAARIDQHRRGTGSIFCRKYGLTRLVLVEHHTDILLAISREKTLKAWKRDWKIRLIEQANPDWDDLFDHIA</sequence>
<dbReference type="InterPro" id="IPR035901">
    <property type="entry name" value="GIY-YIG_endonuc_sf"/>
</dbReference>
<protein>
    <submittedName>
        <fullName evidence="3">Excinuclease ABC subunit C</fullName>
    </submittedName>
</protein>
<dbReference type="Pfam" id="PF01541">
    <property type="entry name" value="GIY-YIG"/>
    <property type="match status" value="1"/>
</dbReference>
<reference evidence="3 4" key="1">
    <citation type="submission" date="2017-04" db="EMBL/GenBank/DDBJ databases">
        <title>Characterization, genome and methylation analysis of a phthalic acid esters degrading strain Sphingobium yanoikuyae SHJ.</title>
        <authorList>
            <person name="Feng L."/>
        </authorList>
    </citation>
    <scope>NUCLEOTIDE SEQUENCE [LARGE SCALE GENOMIC DNA]</scope>
    <source>
        <strain evidence="3 4">SHJ</strain>
    </source>
</reference>
<dbReference type="RefSeq" id="WP_048938379.1">
    <property type="nucleotide sequence ID" value="NZ_CP020925.1"/>
</dbReference>
<proteinExistence type="inferred from homology"/>
<organism evidence="3 4">
    <name type="scientific">Sphingobium yanoikuyae</name>
    <name type="common">Sphingomonas yanoikuyae</name>
    <dbReference type="NCBI Taxonomy" id="13690"/>
    <lineage>
        <taxon>Bacteria</taxon>
        <taxon>Pseudomonadati</taxon>
        <taxon>Pseudomonadota</taxon>
        <taxon>Alphaproteobacteria</taxon>
        <taxon>Sphingomonadales</taxon>
        <taxon>Sphingomonadaceae</taxon>
        <taxon>Sphingobium</taxon>
    </lineage>
</organism>
<evidence type="ECO:0000256" key="1">
    <source>
        <dbReference type="ARBA" id="ARBA00007435"/>
    </source>
</evidence>
<gene>
    <name evidence="3" type="ORF">BV87_24035</name>
</gene>
<dbReference type="PROSITE" id="PS50164">
    <property type="entry name" value="GIY_YIG"/>
    <property type="match status" value="1"/>
</dbReference>
<dbReference type="PANTHER" id="PTHR34477:SF5">
    <property type="entry name" value="BSL5627 PROTEIN"/>
    <property type="match status" value="1"/>
</dbReference>
<dbReference type="AlphaFoldDB" id="A0A0J9CYI8"/>
<dbReference type="CDD" id="cd10448">
    <property type="entry name" value="GIY-YIG_unchar_3"/>
    <property type="match status" value="1"/>
</dbReference>
<dbReference type="InterPro" id="IPR050190">
    <property type="entry name" value="UPF0213_domain"/>
</dbReference>
<dbReference type="SMART" id="SM00465">
    <property type="entry name" value="GIYc"/>
    <property type="match status" value="1"/>
</dbReference>
<dbReference type="InterPro" id="IPR000305">
    <property type="entry name" value="GIY-YIG_endonuc"/>
</dbReference>
<dbReference type="SUPFAM" id="SSF82771">
    <property type="entry name" value="GIY-YIG endonuclease"/>
    <property type="match status" value="1"/>
</dbReference>
<name>A0A0J9CYI8_SPHYA</name>
<dbReference type="Gene3D" id="3.40.1440.10">
    <property type="entry name" value="GIY-YIG endonuclease"/>
    <property type="match status" value="1"/>
</dbReference>
<dbReference type="EMBL" id="CP020925">
    <property type="protein sequence ID" value="ATP21152.1"/>
    <property type="molecule type" value="Genomic_DNA"/>
</dbReference>
<dbReference type="Proteomes" id="UP000037029">
    <property type="component" value="Chromosome"/>
</dbReference>
<accession>A0A0J9CYI8</accession>
<dbReference type="PANTHER" id="PTHR34477">
    <property type="entry name" value="UPF0213 PROTEIN YHBQ"/>
    <property type="match status" value="1"/>
</dbReference>
<evidence type="ECO:0000259" key="2">
    <source>
        <dbReference type="PROSITE" id="PS50164"/>
    </source>
</evidence>
<evidence type="ECO:0000313" key="3">
    <source>
        <dbReference type="EMBL" id="ATP21152.1"/>
    </source>
</evidence>
<feature type="domain" description="GIY-YIG" evidence="2">
    <location>
        <begin position="3"/>
        <end position="79"/>
    </location>
</feature>
<comment type="similarity">
    <text evidence="1">Belongs to the UPF0213 family.</text>
</comment>
<evidence type="ECO:0000313" key="4">
    <source>
        <dbReference type="Proteomes" id="UP000037029"/>
    </source>
</evidence>